<dbReference type="InterPro" id="IPR007877">
    <property type="entry name" value="DUF707"/>
</dbReference>
<dbReference type="Pfam" id="PF05212">
    <property type="entry name" value="DUF707"/>
    <property type="match status" value="2"/>
</dbReference>
<sequence>MCWWFAKHFLYPDIVAEYDYIFLWDEDLGVENFHAGRRPYKLTGGRGVIATVQALHAQSKDLWVEMMAPIFSREAWHCTWHMIQ</sequence>
<proteinExistence type="predicted"/>
<feature type="non-terminal residue" evidence="1">
    <location>
        <position position="1"/>
    </location>
</feature>
<dbReference type="EMBL" id="JACGCM010001859">
    <property type="protein sequence ID" value="KAF6148050.1"/>
    <property type="molecule type" value="Genomic_DNA"/>
</dbReference>
<reference evidence="1 2" key="1">
    <citation type="journal article" date="2020" name="IScience">
        <title>Genome Sequencing of the Endangered Kingdonia uniflora (Circaeasteraceae, Ranunculales) Reveals Potential Mechanisms of Evolutionary Specialization.</title>
        <authorList>
            <person name="Sun Y."/>
            <person name="Deng T."/>
            <person name="Zhang A."/>
            <person name="Moore M.J."/>
            <person name="Landis J.B."/>
            <person name="Lin N."/>
            <person name="Zhang H."/>
            <person name="Zhang X."/>
            <person name="Huang J."/>
            <person name="Zhang X."/>
            <person name="Sun H."/>
            <person name="Wang H."/>
        </authorList>
    </citation>
    <scope>NUCLEOTIDE SEQUENCE [LARGE SCALE GENOMIC DNA]</scope>
    <source>
        <strain evidence="1">TB1705</strain>
        <tissue evidence="1">Leaf</tissue>
    </source>
</reference>
<name>A0A7J7LZT2_9MAGN</name>
<evidence type="ECO:0000313" key="2">
    <source>
        <dbReference type="Proteomes" id="UP000541444"/>
    </source>
</evidence>
<keyword evidence="2" id="KW-1185">Reference proteome</keyword>
<accession>A0A7J7LZT2</accession>
<dbReference type="PANTHER" id="PTHR31210">
    <property type="entry name" value="OS06G0731900 PROTEIN"/>
    <property type="match status" value="1"/>
</dbReference>
<evidence type="ECO:0000313" key="1">
    <source>
        <dbReference type="EMBL" id="KAF6148050.1"/>
    </source>
</evidence>
<organism evidence="1 2">
    <name type="scientific">Kingdonia uniflora</name>
    <dbReference type="NCBI Taxonomy" id="39325"/>
    <lineage>
        <taxon>Eukaryota</taxon>
        <taxon>Viridiplantae</taxon>
        <taxon>Streptophyta</taxon>
        <taxon>Embryophyta</taxon>
        <taxon>Tracheophyta</taxon>
        <taxon>Spermatophyta</taxon>
        <taxon>Magnoliopsida</taxon>
        <taxon>Ranunculales</taxon>
        <taxon>Circaeasteraceae</taxon>
        <taxon>Kingdonia</taxon>
    </lineage>
</organism>
<protein>
    <submittedName>
        <fullName evidence="1">Uncharacterized protein</fullName>
    </submittedName>
</protein>
<dbReference type="OrthoDB" id="9985979at2759"/>
<gene>
    <name evidence="1" type="ORF">GIB67_024225</name>
</gene>
<dbReference type="PANTHER" id="PTHR31210:SF47">
    <property type="entry name" value="OS07G0564800 PROTEIN"/>
    <property type="match status" value="1"/>
</dbReference>
<dbReference type="Proteomes" id="UP000541444">
    <property type="component" value="Unassembled WGS sequence"/>
</dbReference>
<dbReference type="AlphaFoldDB" id="A0A7J7LZT2"/>
<comment type="caution">
    <text evidence="1">The sequence shown here is derived from an EMBL/GenBank/DDBJ whole genome shotgun (WGS) entry which is preliminary data.</text>
</comment>